<dbReference type="PANTHER" id="PTHR33993:SF14">
    <property type="entry name" value="GB|AAF24581.1"/>
    <property type="match status" value="1"/>
</dbReference>
<proteinExistence type="predicted"/>
<dbReference type="SUPFAM" id="SSF54593">
    <property type="entry name" value="Glyoxalase/Bleomycin resistance protein/Dihydroxybiphenyl dioxygenase"/>
    <property type="match status" value="2"/>
</dbReference>
<organism evidence="2 3">
    <name type="scientific">Kocuria subflava</name>
    <dbReference type="NCBI Taxonomy" id="1736139"/>
    <lineage>
        <taxon>Bacteria</taxon>
        <taxon>Bacillati</taxon>
        <taxon>Actinomycetota</taxon>
        <taxon>Actinomycetes</taxon>
        <taxon>Micrococcales</taxon>
        <taxon>Micrococcaceae</taxon>
        <taxon>Kocuria</taxon>
    </lineage>
</organism>
<protein>
    <submittedName>
        <fullName evidence="2">VOC family protein</fullName>
    </submittedName>
</protein>
<dbReference type="AlphaFoldDB" id="A0A846U744"/>
<accession>A0A846U744</accession>
<dbReference type="InterPro" id="IPR052164">
    <property type="entry name" value="Anthracycline_SecMetBiosynth"/>
</dbReference>
<evidence type="ECO:0000313" key="3">
    <source>
        <dbReference type="Proteomes" id="UP000521379"/>
    </source>
</evidence>
<dbReference type="InterPro" id="IPR004360">
    <property type="entry name" value="Glyas_Fos-R_dOase_dom"/>
</dbReference>
<dbReference type="RefSeq" id="WP_119933647.1">
    <property type="nucleotide sequence ID" value="NZ_JAAVUN010000033.1"/>
</dbReference>
<dbReference type="EMBL" id="JAAVUN010000033">
    <property type="protein sequence ID" value="NKE10601.1"/>
    <property type="molecule type" value="Genomic_DNA"/>
</dbReference>
<dbReference type="Pfam" id="PF00903">
    <property type="entry name" value="Glyoxalase"/>
    <property type="match status" value="2"/>
</dbReference>
<dbReference type="PANTHER" id="PTHR33993">
    <property type="entry name" value="GLYOXALASE-RELATED"/>
    <property type="match status" value="1"/>
</dbReference>
<dbReference type="InterPro" id="IPR037523">
    <property type="entry name" value="VOC_core"/>
</dbReference>
<dbReference type="InterPro" id="IPR029068">
    <property type="entry name" value="Glyas_Bleomycin-R_OHBP_Dase"/>
</dbReference>
<keyword evidence="3" id="KW-1185">Reference proteome</keyword>
<evidence type="ECO:0000313" key="2">
    <source>
        <dbReference type="EMBL" id="NKE10601.1"/>
    </source>
</evidence>
<dbReference type="Gene3D" id="3.10.180.10">
    <property type="entry name" value="2,3-Dihydroxybiphenyl 1,2-Dioxygenase, domain 1"/>
    <property type="match status" value="2"/>
</dbReference>
<feature type="domain" description="VOC" evidence="1">
    <location>
        <begin position="10"/>
        <end position="129"/>
    </location>
</feature>
<feature type="domain" description="VOC" evidence="1">
    <location>
        <begin position="143"/>
        <end position="261"/>
    </location>
</feature>
<gene>
    <name evidence="2" type="ORF">GTW58_11820</name>
</gene>
<dbReference type="CDD" id="cd07247">
    <property type="entry name" value="SgaA_N_like"/>
    <property type="match status" value="2"/>
</dbReference>
<sequence>MAAQPRPTGAPTWLDLTVQDVESAKKFYGALFGWEFADQGEDYGNYSIITKDGVPVGGLALDMDGQGNPVTTGQGRWSIYLATDDIERTVAAVQTAGGQLLMGPMRVPGSGHMAMITTPSGAKVGLWQAVEFAGIELPLQPGTSAWFEALSSDFEADLAFYRDVFNWEIAWMGPEGGSDGFKYVTNGAGEKATAGLCDATMFFDDDRSYWRPYFMVQDSAQAVETIEATGGQVTDGPDDTEFGRITTVLGPEGETFQLQQPL</sequence>
<dbReference type="Proteomes" id="UP000521379">
    <property type="component" value="Unassembled WGS sequence"/>
</dbReference>
<evidence type="ECO:0000259" key="1">
    <source>
        <dbReference type="PROSITE" id="PS51819"/>
    </source>
</evidence>
<dbReference type="PROSITE" id="PS51819">
    <property type="entry name" value="VOC"/>
    <property type="match status" value="2"/>
</dbReference>
<reference evidence="2 3" key="1">
    <citation type="submission" date="2020-02" db="EMBL/GenBank/DDBJ databases">
        <authorList>
            <person name="Sun Q."/>
        </authorList>
    </citation>
    <scope>NUCLEOTIDE SEQUENCE [LARGE SCALE GENOMIC DNA]</scope>
    <source>
        <strain evidence="2 3">YIM 13062</strain>
    </source>
</reference>
<name>A0A846U744_9MICC</name>
<comment type="caution">
    <text evidence="2">The sequence shown here is derived from an EMBL/GenBank/DDBJ whole genome shotgun (WGS) entry which is preliminary data.</text>
</comment>